<dbReference type="CDD" id="cd00090">
    <property type="entry name" value="HTH_ARSR"/>
    <property type="match status" value="1"/>
</dbReference>
<feature type="domain" description="HTH arsR-type" evidence="4">
    <location>
        <begin position="247"/>
        <end position="288"/>
    </location>
</feature>
<dbReference type="RefSeq" id="WP_351962137.1">
    <property type="nucleotide sequence ID" value="NZ_JBEOZM010000038.1"/>
</dbReference>
<evidence type="ECO:0000256" key="2">
    <source>
        <dbReference type="ARBA" id="ARBA00023125"/>
    </source>
</evidence>
<sequence length="319" mass="34545">MPLVELKAAARALQDRSEPARLDGWRRHSLARLSPGGRLALGFIPSVGWSPTFIGSPQAGSPDELIEQVRGTPARRIQTALETILPQHRPTSVPSLTGHLTDAAFLARLCNGLENLYEVLLGPYWPEITDAFAADRSARMHQLLHGGVEQLLGQANPYRMRWKLPVLEIPTRGDPNEYNLHLEGRGLLLVPSVLLLRPNIYYDADPQPVVTYPARYDQPLHQLTAFAPKAAPRPGSTPAAALLGHSRAAVLTAVAERPGCTTKELAVLTGLAPSSASEHATVLREAGLMTTTRHRNTALHSPTQLGLGLLNRTSGRSSS</sequence>
<dbReference type="Pfam" id="PF01022">
    <property type="entry name" value="HTH_5"/>
    <property type="match status" value="1"/>
</dbReference>
<dbReference type="InterPro" id="IPR036390">
    <property type="entry name" value="WH_DNA-bd_sf"/>
</dbReference>
<dbReference type="InterPro" id="IPR051011">
    <property type="entry name" value="Metal_resp_trans_reg"/>
</dbReference>
<dbReference type="PANTHER" id="PTHR43132:SF8">
    <property type="entry name" value="HTH-TYPE TRANSCRIPTIONAL REGULATOR KMTR"/>
    <property type="match status" value="1"/>
</dbReference>
<dbReference type="EMBL" id="JBEOZM010000038">
    <property type="protein sequence ID" value="MER6273903.1"/>
    <property type="molecule type" value="Genomic_DNA"/>
</dbReference>
<evidence type="ECO:0000256" key="3">
    <source>
        <dbReference type="ARBA" id="ARBA00023163"/>
    </source>
</evidence>
<dbReference type="Gene3D" id="1.10.10.10">
    <property type="entry name" value="Winged helix-like DNA-binding domain superfamily/Winged helix DNA-binding domain"/>
    <property type="match status" value="1"/>
</dbReference>
<dbReference type="SUPFAM" id="SSF46785">
    <property type="entry name" value="Winged helix' DNA-binding domain"/>
    <property type="match status" value="1"/>
</dbReference>
<evidence type="ECO:0000313" key="6">
    <source>
        <dbReference type="Proteomes" id="UP001490365"/>
    </source>
</evidence>
<dbReference type="InterPro" id="IPR036388">
    <property type="entry name" value="WH-like_DNA-bd_sf"/>
</dbReference>
<dbReference type="InterPro" id="IPR011991">
    <property type="entry name" value="ArsR-like_HTH"/>
</dbReference>
<proteinExistence type="predicted"/>
<dbReference type="PANTHER" id="PTHR43132">
    <property type="entry name" value="ARSENICAL RESISTANCE OPERON REPRESSOR ARSR-RELATED"/>
    <property type="match status" value="1"/>
</dbReference>
<evidence type="ECO:0000313" key="5">
    <source>
        <dbReference type="EMBL" id="MER6273903.1"/>
    </source>
</evidence>
<name>A0ABV1TWD6_9ACTN</name>
<dbReference type="InterPro" id="IPR001845">
    <property type="entry name" value="HTH_ArsR_DNA-bd_dom"/>
</dbReference>
<evidence type="ECO:0000259" key="4">
    <source>
        <dbReference type="Pfam" id="PF01022"/>
    </source>
</evidence>
<accession>A0ABV1TWD6</accession>
<organism evidence="5 6">
    <name type="scientific">Streptomyces sp. 900105755</name>
    <dbReference type="NCBI Taxonomy" id="3154389"/>
    <lineage>
        <taxon>Bacteria</taxon>
        <taxon>Bacillati</taxon>
        <taxon>Actinomycetota</taxon>
        <taxon>Actinomycetes</taxon>
        <taxon>Kitasatosporales</taxon>
        <taxon>Streptomycetaceae</taxon>
        <taxon>Streptomyces</taxon>
    </lineage>
</organism>
<reference evidence="5 6" key="1">
    <citation type="submission" date="2024-06" db="EMBL/GenBank/DDBJ databases">
        <title>The Natural Products Discovery Center: Release of the First 8490 Sequenced Strains for Exploring Actinobacteria Biosynthetic Diversity.</title>
        <authorList>
            <person name="Kalkreuter E."/>
            <person name="Kautsar S.A."/>
            <person name="Yang D."/>
            <person name="Bader C.D."/>
            <person name="Teijaro C.N."/>
            <person name="Fluegel L."/>
            <person name="Davis C.M."/>
            <person name="Simpson J.R."/>
            <person name="Lauterbach L."/>
            <person name="Steele A.D."/>
            <person name="Gui C."/>
            <person name="Meng S."/>
            <person name="Li G."/>
            <person name="Viehrig K."/>
            <person name="Ye F."/>
            <person name="Su P."/>
            <person name="Kiefer A.F."/>
            <person name="Nichols A."/>
            <person name="Cepeda A.J."/>
            <person name="Yan W."/>
            <person name="Fan B."/>
            <person name="Jiang Y."/>
            <person name="Adhikari A."/>
            <person name="Zheng C.-J."/>
            <person name="Schuster L."/>
            <person name="Cowan T.M."/>
            <person name="Smanski M.J."/>
            <person name="Chevrette M.G."/>
            <person name="De Carvalho L.P.S."/>
            <person name="Shen B."/>
        </authorList>
    </citation>
    <scope>NUCLEOTIDE SEQUENCE [LARGE SCALE GENOMIC DNA]</scope>
    <source>
        <strain evidence="5 6">NPDC001694</strain>
    </source>
</reference>
<evidence type="ECO:0000256" key="1">
    <source>
        <dbReference type="ARBA" id="ARBA00023015"/>
    </source>
</evidence>
<keyword evidence="1" id="KW-0805">Transcription regulation</keyword>
<dbReference type="Proteomes" id="UP001490365">
    <property type="component" value="Unassembled WGS sequence"/>
</dbReference>
<keyword evidence="3" id="KW-0804">Transcription</keyword>
<keyword evidence="6" id="KW-1185">Reference proteome</keyword>
<comment type="caution">
    <text evidence="5">The sequence shown here is derived from an EMBL/GenBank/DDBJ whole genome shotgun (WGS) entry which is preliminary data.</text>
</comment>
<protein>
    <submittedName>
        <fullName evidence="5">Helix-turn-helix domain-containing protein</fullName>
    </submittedName>
</protein>
<keyword evidence="2" id="KW-0238">DNA-binding</keyword>
<gene>
    <name evidence="5" type="ORF">ABT211_42615</name>
</gene>